<evidence type="ECO:0000256" key="1">
    <source>
        <dbReference type="SAM" id="Phobius"/>
    </source>
</evidence>
<name>A0A2A2HSC6_9EURY</name>
<dbReference type="Proteomes" id="UP000218164">
    <property type="component" value="Unassembled WGS sequence"/>
</dbReference>
<dbReference type="AlphaFoldDB" id="A0A2A2HSC6"/>
<keyword evidence="1" id="KW-0472">Membrane</keyword>
<evidence type="ECO:0000313" key="2">
    <source>
        <dbReference type="EMBL" id="PAV12282.1"/>
    </source>
</evidence>
<comment type="caution">
    <text evidence="2">The sequence shown here is derived from an EMBL/GenBank/DDBJ whole genome shotgun (WGS) entry which is preliminary data.</text>
</comment>
<gene>
    <name evidence="2" type="ORF">ASJ81_06790</name>
</gene>
<feature type="transmembrane region" description="Helical" evidence="1">
    <location>
        <begin position="6"/>
        <end position="29"/>
    </location>
</feature>
<proteinExistence type="predicted"/>
<accession>A0A2A2HSC6</accession>
<protein>
    <submittedName>
        <fullName evidence="2">Uncharacterized protein</fullName>
    </submittedName>
</protein>
<keyword evidence="3" id="KW-1185">Reference proteome</keyword>
<dbReference type="EMBL" id="LMVP01000290">
    <property type="protein sequence ID" value="PAV12282.1"/>
    <property type="molecule type" value="Genomic_DNA"/>
</dbReference>
<sequence>MMEEILYLGNIIFFIFLWRIILQVLLSVIQIFLKKDRSSTGDEYHRLYEESIEWMRQESRKSHRR</sequence>
<reference evidence="2 3" key="1">
    <citation type="journal article" date="2017" name="BMC Genomics">
        <title>Genomic analysis of methanogenic archaea reveals a shift towards energy conservation.</title>
        <authorList>
            <person name="Gilmore S.P."/>
            <person name="Henske J.K."/>
            <person name="Sexton J.A."/>
            <person name="Solomon K.V."/>
            <person name="Seppala S."/>
            <person name="Yoo J.I."/>
            <person name="Huyett L.M."/>
            <person name="Pressman A."/>
            <person name="Cogan J.Z."/>
            <person name="Kivenson V."/>
            <person name="Peng X."/>
            <person name="Tan Y."/>
            <person name="Valentine D.L."/>
            <person name="O'Malley M.A."/>
        </authorList>
    </citation>
    <scope>NUCLEOTIDE SEQUENCE [LARGE SCALE GENOMIC DNA]</scope>
    <source>
        <strain evidence="2 3">MC-15</strain>
    </source>
</reference>
<keyword evidence="1" id="KW-0812">Transmembrane</keyword>
<evidence type="ECO:0000313" key="3">
    <source>
        <dbReference type="Proteomes" id="UP000218164"/>
    </source>
</evidence>
<organism evidence="2 3">
    <name type="scientific">Methanosarcina spelaei</name>
    <dbReference type="NCBI Taxonomy" id="1036679"/>
    <lineage>
        <taxon>Archaea</taxon>
        <taxon>Methanobacteriati</taxon>
        <taxon>Methanobacteriota</taxon>
        <taxon>Stenosarchaea group</taxon>
        <taxon>Methanomicrobia</taxon>
        <taxon>Methanosarcinales</taxon>
        <taxon>Methanosarcinaceae</taxon>
        <taxon>Methanosarcina</taxon>
    </lineage>
</organism>
<keyword evidence="1" id="KW-1133">Transmembrane helix</keyword>